<feature type="binding site" evidence="8">
    <location>
        <position position="61"/>
    </location>
    <ligand>
        <name>(R)-pantoate</name>
        <dbReference type="ChEBI" id="CHEBI:15980"/>
    </ligand>
</feature>
<dbReference type="InterPro" id="IPR004821">
    <property type="entry name" value="Cyt_trans-like"/>
</dbReference>
<dbReference type="HAMAP" id="MF_00158">
    <property type="entry name" value="PanC"/>
    <property type="match status" value="1"/>
</dbReference>
<name>A0A917MSC5_9BACT</name>
<dbReference type="GO" id="GO:0005737">
    <property type="term" value="C:cytoplasm"/>
    <property type="evidence" value="ECO:0007669"/>
    <property type="project" value="UniProtKB-SubCell"/>
</dbReference>
<dbReference type="CDD" id="cd00560">
    <property type="entry name" value="PanC"/>
    <property type="match status" value="1"/>
</dbReference>
<comment type="subunit">
    <text evidence="8">Homodimer.</text>
</comment>
<organism evidence="9 10">
    <name type="scientific">Filimonas zeae</name>
    <dbReference type="NCBI Taxonomy" id="1737353"/>
    <lineage>
        <taxon>Bacteria</taxon>
        <taxon>Pseudomonadati</taxon>
        <taxon>Bacteroidota</taxon>
        <taxon>Chitinophagia</taxon>
        <taxon>Chitinophagales</taxon>
        <taxon>Chitinophagaceae</taxon>
        <taxon>Filimonas</taxon>
    </lineage>
</organism>
<dbReference type="InterPro" id="IPR014729">
    <property type="entry name" value="Rossmann-like_a/b/a_fold"/>
</dbReference>
<dbReference type="Pfam" id="PF02569">
    <property type="entry name" value="Pantoate_ligase"/>
    <property type="match status" value="1"/>
</dbReference>
<dbReference type="PANTHER" id="PTHR21299">
    <property type="entry name" value="CYTIDYLATE KINASE/PANTOATE-BETA-ALANINE LIGASE"/>
    <property type="match status" value="1"/>
</dbReference>
<evidence type="ECO:0000256" key="5">
    <source>
        <dbReference type="ARBA" id="ARBA00022741"/>
    </source>
</evidence>
<comment type="caution">
    <text evidence="9">The sequence shown here is derived from an EMBL/GenBank/DDBJ whole genome shotgun (WGS) entry which is preliminary data.</text>
</comment>
<keyword evidence="3 8" id="KW-0436">Ligase</keyword>
<dbReference type="NCBIfam" id="TIGR00125">
    <property type="entry name" value="cyt_tran_rel"/>
    <property type="match status" value="1"/>
</dbReference>
<feature type="active site" description="Proton donor" evidence="8">
    <location>
        <position position="37"/>
    </location>
</feature>
<dbReference type="InterPro" id="IPR042176">
    <property type="entry name" value="Pantoate_ligase_C"/>
</dbReference>
<dbReference type="SUPFAM" id="SSF52374">
    <property type="entry name" value="Nucleotidylyl transferase"/>
    <property type="match status" value="1"/>
</dbReference>
<reference evidence="9" key="2">
    <citation type="submission" date="2020-09" db="EMBL/GenBank/DDBJ databases">
        <authorList>
            <person name="Sun Q."/>
            <person name="Zhou Y."/>
        </authorList>
    </citation>
    <scope>NUCLEOTIDE SEQUENCE</scope>
    <source>
        <strain evidence="9">CGMCC 1.15290</strain>
    </source>
</reference>
<evidence type="ECO:0000256" key="8">
    <source>
        <dbReference type="HAMAP-Rule" id="MF_00158"/>
    </source>
</evidence>
<comment type="miscellaneous">
    <text evidence="8">The reaction proceeds by a bi uni uni bi ping pong mechanism.</text>
</comment>
<dbReference type="Gene3D" id="3.30.1300.10">
    <property type="entry name" value="Pantoate-beta-alanine ligase, C-terminal domain"/>
    <property type="match status" value="1"/>
</dbReference>
<evidence type="ECO:0000256" key="7">
    <source>
        <dbReference type="ARBA" id="ARBA00048258"/>
    </source>
</evidence>
<dbReference type="AlphaFoldDB" id="A0A917MSC5"/>
<protein>
    <recommendedName>
        <fullName evidence="8">Pantothenate synthetase</fullName>
        <shortName evidence="8">PS</shortName>
        <ecNumber evidence="8">6.3.2.1</ecNumber>
    </recommendedName>
    <alternativeName>
        <fullName evidence="8">Pantoate--beta-alanine ligase</fullName>
    </alternativeName>
    <alternativeName>
        <fullName evidence="8">Pantoate-activating enzyme</fullName>
    </alternativeName>
</protein>
<evidence type="ECO:0000256" key="6">
    <source>
        <dbReference type="ARBA" id="ARBA00022840"/>
    </source>
</evidence>
<dbReference type="GO" id="GO:0004592">
    <property type="term" value="F:pantoate-beta-alanine ligase activity"/>
    <property type="evidence" value="ECO:0007669"/>
    <property type="project" value="UniProtKB-UniRule"/>
</dbReference>
<comment type="function">
    <text evidence="8">Catalyzes the condensation of pantoate with beta-alanine in an ATP-dependent reaction via a pantoyl-adenylate intermediate.</text>
</comment>
<reference evidence="9" key="1">
    <citation type="journal article" date="2014" name="Int. J. Syst. Evol. Microbiol.">
        <title>Complete genome sequence of Corynebacterium casei LMG S-19264T (=DSM 44701T), isolated from a smear-ripened cheese.</title>
        <authorList>
            <consortium name="US DOE Joint Genome Institute (JGI-PGF)"/>
            <person name="Walter F."/>
            <person name="Albersmeier A."/>
            <person name="Kalinowski J."/>
            <person name="Ruckert C."/>
        </authorList>
    </citation>
    <scope>NUCLEOTIDE SEQUENCE</scope>
    <source>
        <strain evidence="9">CGMCC 1.15290</strain>
    </source>
</reference>
<evidence type="ECO:0000313" key="9">
    <source>
        <dbReference type="EMBL" id="GGH60658.1"/>
    </source>
</evidence>
<evidence type="ECO:0000256" key="2">
    <source>
        <dbReference type="ARBA" id="ARBA00009256"/>
    </source>
</evidence>
<evidence type="ECO:0000256" key="3">
    <source>
        <dbReference type="ARBA" id="ARBA00022598"/>
    </source>
</evidence>
<keyword evidence="4 8" id="KW-0566">Pantothenate biosynthesis</keyword>
<feature type="binding site" evidence="8">
    <location>
        <position position="155"/>
    </location>
    <ligand>
        <name>(R)-pantoate</name>
        <dbReference type="ChEBI" id="CHEBI:15980"/>
    </ligand>
</feature>
<keyword evidence="6 8" id="KW-0067">ATP-binding</keyword>
<evidence type="ECO:0000313" key="10">
    <source>
        <dbReference type="Proteomes" id="UP000627292"/>
    </source>
</evidence>
<feature type="binding site" evidence="8">
    <location>
        <begin position="30"/>
        <end position="37"/>
    </location>
    <ligand>
        <name>ATP</name>
        <dbReference type="ChEBI" id="CHEBI:30616"/>
    </ligand>
</feature>
<comment type="catalytic activity">
    <reaction evidence="7 8">
        <text>(R)-pantoate + beta-alanine + ATP = (R)-pantothenate + AMP + diphosphate + H(+)</text>
        <dbReference type="Rhea" id="RHEA:10912"/>
        <dbReference type="ChEBI" id="CHEBI:15378"/>
        <dbReference type="ChEBI" id="CHEBI:15980"/>
        <dbReference type="ChEBI" id="CHEBI:29032"/>
        <dbReference type="ChEBI" id="CHEBI:30616"/>
        <dbReference type="ChEBI" id="CHEBI:33019"/>
        <dbReference type="ChEBI" id="CHEBI:57966"/>
        <dbReference type="ChEBI" id="CHEBI:456215"/>
        <dbReference type="EC" id="6.3.2.1"/>
    </reaction>
</comment>
<feature type="binding site" evidence="8">
    <location>
        <begin position="149"/>
        <end position="152"/>
    </location>
    <ligand>
        <name>ATP</name>
        <dbReference type="ChEBI" id="CHEBI:30616"/>
    </ligand>
</feature>
<feature type="binding site" evidence="8">
    <location>
        <begin position="188"/>
        <end position="191"/>
    </location>
    <ligand>
        <name>ATP</name>
        <dbReference type="ChEBI" id="CHEBI:30616"/>
    </ligand>
</feature>
<sequence>MILFKQISQLQQELSLARNGKKSIGFVPTMGALHEGHLSLIAQSKQENDITVCSIFVNPTQFNDPKDFEKYPITTAQDILLAEKAGLDILFMPTVAEMYPNGQQLTQPYELGHIETLLEGVHRPGHFQGVCQVVHHLLNIVQPNGLYMGQKDYQQCMVINKLLEITGLKQSILLKVGPTLREADGLAMSSRNVRLSPEARNQATIIYKTLAAVKEHIKTKEISDLQEEAAQNLLQNGFNKVDYISIADAVTLEPVTKPVSGQQLVVLAAAFINNVRLIDNLIFDFSL</sequence>
<dbReference type="EMBL" id="BMIB01000001">
    <property type="protein sequence ID" value="GGH60658.1"/>
    <property type="molecule type" value="Genomic_DNA"/>
</dbReference>
<dbReference type="Proteomes" id="UP000627292">
    <property type="component" value="Unassembled WGS sequence"/>
</dbReference>
<comment type="subcellular location">
    <subcellularLocation>
        <location evidence="8">Cytoplasm</location>
    </subcellularLocation>
</comment>
<feature type="binding site" evidence="8">
    <location>
        <position position="180"/>
    </location>
    <ligand>
        <name>ATP</name>
        <dbReference type="ChEBI" id="CHEBI:30616"/>
    </ligand>
</feature>
<accession>A0A917MSC5</accession>
<comment type="pathway">
    <text evidence="1 8">Cofactor biosynthesis; (R)-pantothenate biosynthesis; (R)-pantothenate from (R)-pantoate and beta-alanine: step 1/1.</text>
</comment>
<evidence type="ECO:0000256" key="4">
    <source>
        <dbReference type="ARBA" id="ARBA00022655"/>
    </source>
</evidence>
<dbReference type="PANTHER" id="PTHR21299:SF1">
    <property type="entry name" value="PANTOATE--BETA-ALANINE LIGASE"/>
    <property type="match status" value="1"/>
</dbReference>
<dbReference type="EC" id="6.3.2.1" evidence="8"/>
<proteinExistence type="inferred from homology"/>
<dbReference type="RefSeq" id="WP_188950755.1">
    <property type="nucleotide sequence ID" value="NZ_BMIB01000001.1"/>
</dbReference>
<dbReference type="GO" id="GO:0005524">
    <property type="term" value="F:ATP binding"/>
    <property type="evidence" value="ECO:0007669"/>
    <property type="project" value="UniProtKB-KW"/>
</dbReference>
<keyword evidence="5 8" id="KW-0547">Nucleotide-binding</keyword>
<dbReference type="GO" id="GO:0015940">
    <property type="term" value="P:pantothenate biosynthetic process"/>
    <property type="evidence" value="ECO:0007669"/>
    <property type="project" value="UniProtKB-UniRule"/>
</dbReference>
<dbReference type="NCBIfam" id="TIGR00018">
    <property type="entry name" value="panC"/>
    <property type="match status" value="1"/>
</dbReference>
<keyword evidence="10" id="KW-1185">Reference proteome</keyword>
<keyword evidence="8" id="KW-0963">Cytoplasm</keyword>
<dbReference type="InterPro" id="IPR003721">
    <property type="entry name" value="Pantoate_ligase"/>
</dbReference>
<evidence type="ECO:0000256" key="1">
    <source>
        <dbReference type="ARBA" id="ARBA00004990"/>
    </source>
</evidence>
<dbReference type="Gene3D" id="3.40.50.620">
    <property type="entry name" value="HUPs"/>
    <property type="match status" value="1"/>
</dbReference>
<comment type="similarity">
    <text evidence="2 8">Belongs to the pantothenate synthetase family.</text>
</comment>
<feature type="binding site" evidence="8">
    <location>
        <position position="61"/>
    </location>
    <ligand>
        <name>beta-alanine</name>
        <dbReference type="ChEBI" id="CHEBI:57966"/>
    </ligand>
</feature>
<gene>
    <name evidence="8 9" type="primary">panC</name>
    <name evidence="9" type="ORF">GCM10011379_08770</name>
</gene>